<dbReference type="PANTHER" id="PTHR34659:SF8">
    <property type="entry name" value="(RAPE) HYPOTHETICAL PROTEIN"/>
    <property type="match status" value="1"/>
</dbReference>
<accession>A0A9D4VRQ4</accession>
<dbReference type="Gramene" id="Psat07G0369100-T1">
    <property type="protein sequence ID" value="KAI5387694.1"/>
    <property type="gene ID" value="KIW84_073691"/>
</dbReference>
<dbReference type="GO" id="GO:0005776">
    <property type="term" value="C:autophagosome"/>
    <property type="evidence" value="ECO:0007669"/>
    <property type="project" value="TreeGrafter"/>
</dbReference>
<reference evidence="1 2" key="1">
    <citation type="journal article" date="2022" name="Nat. Genet.">
        <title>Improved pea reference genome and pan-genome highlight genomic features and evolutionary characteristics.</title>
        <authorList>
            <person name="Yang T."/>
            <person name="Liu R."/>
            <person name="Luo Y."/>
            <person name="Hu S."/>
            <person name="Wang D."/>
            <person name="Wang C."/>
            <person name="Pandey M.K."/>
            <person name="Ge S."/>
            <person name="Xu Q."/>
            <person name="Li N."/>
            <person name="Li G."/>
            <person name="Huang Y."/>
            <person name="Saxena R.K."/>
            <person name="Ji Y."/>
            <person name="Li M."/>
            <person name="Yan X."/>
            <person name="He Y."/>
            <person name="Liu Y."/>
            <person name="Wang X."/>
            <person name="Xiang C."/>
            <person name="Varshney R.K."/>
            <person name="Ding H."/>
            <person name="Gao S."/>
            <person name="Zong X."/>
        </authorList>
    </citation>
    <scope>NUCLEOTIDE SEQUENCE [LARGE SCALE GENOMIC DNA]</scope>
    <source>
        <strain evidence="1 2">cv. Zhongwan 6</strain>
    </source>
</reference>
<name>A0A9D4VRQ4_PEA</name>
<keyword evidence="2" id="KW-1185">Reference proteome</keyword>
<sequence>MKDIITTMDVKGINWVGNMYQKFENMCLEAEDLMYEDTVEYIENQVQTVGESVKKLYSDIMRDLIPSISCILDESDDDSELPIDHHTDARFGKKQVQNFMERSAKPNTKQTSEHWRIGCNVNKDGGIHAAAYNGTGKTDAFFTSSSRKSAKKSNIVSRSRQHIGSMDVKSNRGVDVNKVNEKMLATKIFNEITSAETTDTDTGIPSQCCEISNEGQNHIAPVSKPASGGEKQIDTSSSYNDQSHRIMQEDMKLDMKLEEETCVMVTSDDLELVPKEIANLKANKKTMRKGFSLSNKSARKQEYKELAVWHGKSGDLMKNLDETCNVSEPEWELL</sequence>
<dbReference type="AlphaFoldDB" id="A0A9D4VRQ4"/>
<dbReference type="InterPro" id="IPR053273">
    <property type="entry name" value="CST_Regulator"/>
</dbReference>
<organism evidence="1 2">
    <name type="scientific">Pisum sativum</name>
    <name type="common">Garden pea</name>
    <name type="synonym">Lathyrus oleraceus</name>
    <dbReference type="NCBI Taxonomy" id="3888"/>
    <lineage>
        <taxon>Eukaryota</taxon>
        <taxon>Viridiplantae</taxon>
        <taxon>Streptophyta</taxon>
        <taxon>Embryophyta</taxon>
        <taxon>Tracheophyta</taxon>
        <taxon>Spermatophyta</taxon>
        <taxon>Magnoliopsida</taxon>
        <taxon>eudicotyledons</taxon>
        <taxon>Gunneridae</taxon>
        <taxon>Pentapetalae</taxon>
        <taxon>rosids</taxon>
        <taxon>fabids</taxon>
        <taxon>Fabales</taxon>
        <taxon>Fabaceae</taxon>
        <taxon>Papilionoideae</taxon>
        <taxon>50 kb inversion clade</taxon>
        <taxon>NPAAA clade</taxon>
        <taxon>Hologalegina</taxon>
        <taxon>IRL clade</taxon>
        <taxon>Fabeae</taxon>
        <taxon>Lathyrus</taxon>
    </lineage>
</organism>
<dbReference type="PANTHER" id="PTHR34659">
    <property type="entry name" value="BNAA05G11610D PROTEIN"/>
    <property type="match status" value="1"/>
</dbReference>
<dbReference type="Proteomes" id="UP001058974">
    <property type="component" value="Chromosome 7"/>
</dbReference>
<dbReference type="OrthoDB" id="778244at2759"/>
<evidence type="ECO:0000313" key="1">
    <source>
        <dbReference type="EMBL" id="KAI5387694.1"/>
    </source>
</evidence>
<proteinExistence type="predicted"/>
<gene>
    <name evidence="1" type="ORF">KIW84_073691</name>
</gene>
<dbReference type="GO" id="GO:0006950">
    <property type="term" value="P:response to stress"/>
    <property type="evidence" value="ECO:0007669"/>
    <property type="project" value="TreeGrafter"/>
</dbReference>
<dbReference type="EMBL" id="JAMSHJ010000007">
    <property type="protein sequence ID" value="KAI5387694.1"/>
    <property type="molecule type" value="Genomic_DNA"/>
</dbReference>
<protein>
    <submittedName>
        <fullName evidence="1">Uncharacterized protein</fullName>
    </submittedName>
</protein>
<comment type="caution">
    <text evidence="1">The sequence shown here is derived from an EMBL/GenBank/DDBJ whole genome shotgun (WGS) entry which is preliminary data.</text>
</comment>
<evidence type="ECO:0000313" key="2">
    <source>
        <dbReference type="Proteomes" id="UP001058974"/>
    </source>
</evidence>
<dbReference type="GO" id="GO:0061908">
    <property type="term" value="C:phagophore"/>
    <property type="evidence" value="ECO:0007669"/>
    <property type="project" value="TreeGrafter"/>
</dbReference>